<dbReference type="EMBL" id="CP031337">
    <property type="protein sequence ID" value="AXK39379.1"/>
    <property type="molecule type" value="Genomic_DNA"/>
</dbReference>
<dbReference type="PRINTS" id="PR00783">
    <property type="entry name" value="MINTRINSICP"/>
</dbReference>
<proteinExistence type="inferred from homology"/>
<evidence type="ECO:0000256" key="6">
    <source>
        <dbReference type="ARBA" id="ARBA00022989"/>
    </source>
</evidence>
<feature type="transmembrane region" description="Helical" evidence="9">
    <location>
        <begin position="89"/>
        <end position="107"/>
    </location>
</feature>
<organism evidence="10 11">
    <name type="scientific">Crenobacter cavernae</name>
    <dbReference type="NCBI Taxonomy" id="2290923"/>
    <lineage>
        <taxon>Bacteria</taxon>
        <taxon>Pseudomonadati</taxon>
        <taxon>Pseudomonadota</taxon>
        <taxon>Betaproteobacteria</taxon>
        <taxon>Neisseriales</taxon>
        <taxon>Neisseriaceae</taxon>
        <taxon>Crenobacter</taxon>
    </lineage>
</organism>
<reference evidence="10 11" key="1">
    <citation type="submission" date="2018-07" db="EMBL/GenBank/DDBJ databases">
        <title>Crenobacter cavernae sp. nov., isolated from a karst cave.</title>
        <authorList>
            <person name="Zhu H."/>
        </authorList>
    </citation>
    <scope>NUCLEOTIDE SEQUENCE [LARGE SCALE GENOMIC DNA]</scope>
    <source>
        <strain evidence="10 11">K1W11S-77</strain>
    </source>
</reference>
<keyword evidence="3 8" id="KW-0813">Transport</keyword>
<protein>
    <submittedName>
        <fullName evidence="10">Aquaporin family protein</fullName>
    </submittedName>
</protein>
<keyword evidence="5 8" id="KW-0812">Transmembrane</keyword>
<evidence type="ECO:0000256" key="7">
    <source>
        <dbReference type="ARBA" id="ARBA00023136"/>
    </source>
</evidence>
<dbReference type="AlphaFoldDB" id="A0A345Y627"/>
<dbReference type="Pfam" id="PF00230">
    <property type="entry name" value="MIP"/>
    <property type="match status" value="1"/>
</dbReference>
<dbReference type="PROSITE" id="PS00221">
    <property type="entry name" value="MIP"/>
    <property type="match status" value="1"/>
</dbReference>
<feature type="transmembrane region" description="Helical" evidence="9">
    <location>
        <begin position="42"/>
        <end position="68"/>
    </location>
</feature>
<gene>
    <name evidence="10" type="ORF">DWG20_07995</name>
</gene>
<keyword evidence="4" id="KW-1003">Cell membrane</keyword>
<sequence>MGMKTMQTRKLAAEALGTALLLAVVVGSGVMGEKLAAGNVAIALLANALATAGGLYVLITLFGPISGAHFNPAVTLAAWLSGEKGTGETAAYVIAQVAGAVAGVWAAHAMFDLPLLQFSQHVRSGGAQWWAEGVATFGLLLTIGLGVRHARERVAALVACYILAAYWFTASTSFANPAVTLARALTDTFAGIRPADVGGFVLSQLAGALAGWATVRWLLAGGQQEQGLAEVRRGG</sequence>
<dbReference type="InterPro" id="IPR023271">
    <property type="entry name" value="Aquaporin-like"/>
</dbReference>
<evidence type="ECO:0000313" key="11">
    <source>
        <dbReference type="Proteomes" id="UP000254537"/>
    </source>
</evidence>
<accession>A0A345Y627</accession>
<dbReference type="KEGG" id="ccah:DWG20_07995"/>
<comment type="subcellular location">
    <subcellularLocation>
        <location evidence="1">Cell membrane</location>
        <topology evidence="1">Multi-pass membrane protein</topology>
    </subcellularLocation>
</comment>
<evidence type="ECO:0000256" key="4">
    <source>
        <dbReference type="ARBA" id="ARBA00022475"/>
    </source>
</evidence>
<feature type="transmembrane region" description="Helical" evidence="9">
    <location>
        <begin position="154"/>
        <end position="177"/>
    </location>
</feature>
<dbReference type="PANTHER" id="PTHR19139:SF199">
    <property type="entry name" value="MIP17260P"/>
    <property type="match status" value="1"/>
</dbReference>
<evidence type="ECO:0000313" key="10">
    <source>
        <dbReference type="EMBL" id="AXK39379.1"/>
    </source>
</evidence>
<dbReference type="GO" id="GO:0005886">
    <property type="term" value="C:plasma membrane"/>
    <property type="evidence" value="ECO:0007669"/>
    <property type="project" value="UniProtKB-SubCell"/>
</dbReference>
<evidence type="ECO:0000256" key="8">
    <source>
        <dbReference type="RuleBase" id="RU000477"/>
    </source>
</evidence>
<evidence type="ECO:0000256" key="5">
    <source>
        <dbReference type="ARBA" id="ARBA00022692"/>
    </source>
</evidence>
<comment type="similarity">
    <text evidence="2 8">Belongs to the MIP/aquaporin (TC 1.A.8) family.</text>
</comment>
<dbReference type="GO" id="GO:0015250">
    <property type="term" value="F:water channel activity"/>
    <property type="evidence" value="ECO:0007669"/>
    <property type="project" value="TreeGrafter"/>
</dbReference>
<evidence type="ECO:0000256" key="9">
    <source>
        <dbReference type="SAM" id="Phobius"/>
    </source>
</evidence>
<dbReference type="InterPro" id="IPR022357">
    <property type="entry name" value="MIP_CS"/>
</dbReference>
<name>A0A345Y627_9NEIS</name>
<feature type="transmembrane region" description="Helical" evidence="9">
    <location>
        <begin position="197"/>
        <end position="219"/>
    </location>
</feature>
<evidence type="ECO:0000256" key="1">
    <source>
        <dbReference type="ARBA" id="ARBA00004651"/>
    </source>
</evidence>
<evidence type="ECO:0000256" key="3">
    <source>
        <dbReference type="ARBA" id="ARBA00022448"/>
    </source>
</evidence>
<dbReference type="Gene3D" id="1.20.1080.10">
    <property type="entry name" value="Glycerol uptake facilitator protein"/>
    <property type="match status" value="2"/>
</dbReference>
<dbReference type="InterPro" id="IPR000425">
    <property type="entry name" value="MIP"/>
</dbReference>
<dbReference type="InterPro" id="IPR034294">
    <property type="entry name" value="Aquaporin_transptr"/>
</dbReference>
<feature type="transmembrane region" description="Helical" evidence="9">
    <location>
        <begin position="127"/>
        <end position="147"/>
    </location>
</feature>
<dbReference type="Proteomes" id="UP000254537">
    <property type="component" value="Chromosome"/>
</dbReference>
<evidence type="ECO:0000256" key="2">
    <source>
        <dbReference type="ARBA" id="ARBA00006175"/>
    </source>
</evidence>
<dbReference type="OrthoDB" id="9807293at2"/>
<keyword evidence="6 9" id="KW-1133">Transmembrane helix</keyword>
<dbReference type="PANTHER" id="PTHR19139">
    <property type="entry name" value="AQUAPORIN TRANSPORTER"/>
    <property type="match status" value="1"/>
</dbReference>
<dbReference type="SUPFAM" id="SSF81338">
    <property type="entry name" value="Aquaporin-like"/>
    <property type="match status" value="1"/>
</dbReference>
<keyword evidence="7 9" id="KW-0472">Membrane</keyword>